<dbReference type="PANTHER" id="PTHR20946:SF0">
    <property type="entry name" value="SANT AND BTB DOMAIN REGULATOR OF CLASS SWITCH RECOMBINATION"/>
    <property type="match status" value="1"/>
</dbReference>
<dbReference type="SUPFAM" id="SSF54695">
    <property type="entry name" value="POZ domain"/>
    <property type="match status" value="1"/>
</dbReference>
<dbReference type="Gene3D" id="3.30.710.10">
    <property type="entry name" value="Potassium Channel Kv1.1, Chain A"/>
    <property type="match status" value="1"/>
</dbReference>
<organism evidence="3 4">
    <name type="scientific">Opisthorchis felineus</name>
    <dbReference type="NCBI Taxonomy" id="147828"/>
    <lineage>
        <taxon>Eukaryota</taxon>
        <taxon>Metazoa</taxon>
        <taxon>Spiralia</taxon>
        <taxon>Lophotrochozoa</taxon>
        <taxon>Platyhelminthes</taxon>
        <taxon>Trematoda</taxon>
        <taxon>Digenea</taxon>
        <taxon>Opisthorchiida</taxon>
        <taxon>Opisthorchiata</taxon>
        <taxon>Opisthorchiidae</taxon>
        <taxon>Opisthorchis</taxon>
    </lineage>
</organism>
<reference evidence="3 4" key="1">
    <citation type="journal article" date="2019" name="BMC Genomics">
        <title>New insights from Opisthorchis felineus genome: update on genomics of the epidemiologically important liver flukes.</title>
        <authorList>
            <person name="Ershov N.I."/>
            <person name="Mordvinov V.A."/>
            <person name="Prokhortchouk E.B."/>
            <person name="Pakharukova M.Y."/>
            <person name="Gunbin K.V."/>
            <person name="Ustyantsev K."/>
            <person name="Genaev M.A."/>
            <person name="Blinov A.G."/>
            <person name="Mazur A."/>
            <person name="Boulygina E."/>
            <person name="Tsygankova S."/>
            <person name="Khrameeva E."/>
            <person name="Chekanov N."/>
            <person name="Fan G."/>
            <person name="Xiao A."/>
            <person name="Zhang H."/>
            <person name="Xu X."/>
            <person name="Yang H."/>
            <person name="Solovyev V."/>
            <person name="Lee S.M."/>
            <person name="Liu X."/>
            <person name="Afonnikov D.A."/>
            <person name="Skryabin K.G."/>
        </authorList>
    </citation>
    <scope>NUCLEOTIDE SEQUENCE [LARGE SCALE GENOMIC DNA]</scope>
    <source>
        <strain evidence="3">AK-0245</strain>
        <tissue evidence="3">Whole organism</tissue>
    </source>
</reference>
<gene>
    <name evidence="3" type="ORF">CRM22_009843</name>
</gene>
<feature type="domain" description="SANT and BTB" evidence="2">
    <location>
        <begin position="79"/>
        <end position="167"/>
    </location>
</feature>
<evidence type="ECO:0000259" key="2">
    <source>
        <dbReference type="Pfam" id="PF11822"/>
    </source>
</evidence>
<sequence length="740" mass="84457">MFTGSLRYFFTYLKEFFFHLFSVNVLQQYSDCYISWMQSKTDQDCVDAKPRNVTIHVRDESKEGGKTAINWRIFNPTGKRDFVCDRDLLVSEMGYFRDYLIKGGQFVEEVEIIVHCDIKVFEWLMCYVKRRVNPHNFEDCHISVSNILAILISSSFLKMESLTETCVRYFCENINAIIASPCSLNCIDDELMQRIIQHLTVRELDTVKDKKDKIKSKLFFKKIEQLFEKDYTSFECPENAATIFQCAHCDRILTKTTACTVPCLPWRRLVSQSGDLIPIHKPLPTEASLSLKKSIPLRRSSSCTLLGAPISLSHTDISSQEERGTTQYRTMSRTPSVLSPSLPVRVQSGSSCSLSAATVSEDQRIFSVTELLAGWYRELRSWRMVYWRLWATINIQSCIRCRRQFPIIEFGDGCFFHPEDPIPVAANDLFDERESRKKSQAKPDSFGLSTCLKSPRPSSMLTRPQGRTNYRSGGEHYDQTPAPPNMVYPCCGLRIYRFEPFGIQSGCYRNEHILDERDKELEAVTRLTVQHRDLFISWAPKRSFNPKNSPGLMAVGGYELPFPDADQVRWQSELFRTTPAFLLLACLDRSEDVGKDQIGVTEVGNQVILPTVEIPGGQTQMASAHTEENDRKTLITPANGILSSTLPESGWDSMKCCRSNQDSQRQGDLRRMHKLAEFLYSQRKAVGSCEDKVIPKEFAGGIYSRLEAQWRAQAGVLSTPKAGQTLTRKTKASVQYVPFR</sequence>
<dbReference type="EMBL" id="SJOL01009403">
    <property type="protein sequence ID" value="TGZ57778.1"/>
    <property type="molecule type" value="Genomic_DNA"/>
</dbReference>
<dbReference type="Proteomes" id="UP000308267">
    <property type="component" value="Unassembled WGS sequence"/>
</dbReference>
<dbReference type="Pfam" id="PF11822">
    <property type="entry name" value="BTB_SANBR"/>
    <property type="match status" value="1"/>
</dbReference>
<dbReference type="InterPro" id="IPR045902">
    <property type="entry name" value="SANBR-like"/>
</dbReference>
<accession>A0A4S2LBK6</accession>
<name>A0A4S2LBK6_OPIFE</name>
<feature type="region of interest" description="Disordered" evidence="1">
    <location>
        <begin position="433"/>
        <end position="480"/>
    </location>
</feature>
<evidence type="ECO:0000313" key="4">
    <source>
        <dbReference type="Proteomes" id="UP000308267"/>
    </source>
</evidence>
<dbReference type="PANTHER" id="PTHR20946">
    <property type="entry name" value="SANT AND BTB DOMAIN REGULATOR OF CLASS SWITCH RECOMBINATION"/>
    <property type="match status" value="1"/>
</dbReference>
<evidence type="ECO:0000313" key="3">
    <source>
        <dbReference type="EMBL" id="TGZ57778.1"/>
    </source>
</evidence>
<dbReference type="InterPro" id="IPR011333">
    <property type="entry name" value="SKP1/BTB/POZ_sf"/>
</dbReference>
<protein>
    <recommendedName>
        <fullName evidence="2">SANT and BTB domain-containing protein</fullName>
    </recommendedName>
</protein>
<keyword evidence="4" id="KW-1185">Reference proteome</keyword>
<feature type="compositionally biased region" description="Polar residues" evidence="1">
    <location>
        <begin position="447"/>
        <end position="471"/>
    </location>
</feature>
<comment type="caution">
    <text evidence="3">The sequence shown here is derived from an EMBL/GenBank/DDBJ whole genome shotgun (WGS) entry which is preliminary data.</text>
</comment>
<dbReference type="OrthoDB" id="550012at2759"/>
<dbReference type="STRING" id="147828.A0A4S2LBK6"/>
<dbReference type="InterPro" id="IPR021777">
    <property type="entry name" value="SANBR_BTB"/>
</dbReference>
<proteinExistence type="predicted"/>
<dbReference type="AlphaFoldDB" id="A0A4S2LBK6"/>
<dbReference type="CDD" id="cd14733">
    <property type="entry name" value="BACK"/>
    <property type="match status" value="1"/>
</dbReference>
<evidence type="ECO:0000256" key="1">
    <source>
        <dbReference type="SAM" id="MobiDB-lite"/>
    </source>
</evidence>